<proteinExistence type="predicted"/>
<dbReference type="PATRIC" id="fig|1122147.4.peg.2652"/>
<comment type="caution">
    <text evidence="2">The sequence shown here is derived from an EMBL/GenBank/DDBJ whole genome shotgun (WGS) entry which is preliminary data.</text>
</comment>
<evidence type="ECO:0000313" key="2">
    <source>
        <dbReference type="EMBL" id="KRM27362.1"/>
    </source>
</evidence>
<evidence type="ECO:0000313" key="3">
    <source>
        <dbReference type="Proteomes" id="UP000050949"/>
    </source>
</evidence>
<name>A0A0R1XB90_9LACO</name>
<dbReference type="Proteomes" id="UP000050949">
    <property type="component" value="Unassembled WGS sequence"/>
</dbReference>
<keyword evidence="1" id="KW-0812">Transmembrane</keyword>
<evidence type="ECO:0000256" key="1">
    <source>
        <dbReference type="SAM" id="Phobius"/>
    </source>
</evidence>
<keyword evidence="1" id="KW-0472">Membrane</keyword>
<gene>
    <name evidence="2" type="ORF">FC91_GL002571</name>
</gene>
<sequence length="64" mass="7072">MKVLFKPVGGQSPVAWLLQIGLLAVVWAVFKKTMTHTTALLIAAVLIIVLFGSFALTKRFEEKE</sequence>
<dbReference type="RefSeq" id="WP_027827628.1">
    <property type="nucleotide sequence ID" value="NZ_AUEH01000005.1"/>
</dbReference>
<accession>A0A0R1XB90</accession>
<feature type="transmembrane region" description="Helical" evidence="1">
    <location>
        <begin position="36"/>
        <end position="56"/>
    </location>
</feature>
<dbReference type="AlphaFoldDB" id="A0A0R1XB90"/>
<dbReference type="OrthoDB" id="2309448at2"/>
<organism evidence="2 3">
    <name type="scientific">Schleiferilactobacillus harbinensis DSM 16991</name>
    <dbReference type="NCBI Taxonomy" id="1122147"/>
    <lineage>
        <taxon>Bacteria</taxon>
        <taxon>Bacillati</taxon>
        <taxon>Bacillota</taxon>
        <taxon>Bacilli</taxon>
        <taxon>Lactobacillales</taxon>
        <taxon>Lactobacillaceae</taxon>
        <taxon>Schleiferilactobacillus</taxon>
    </lineage>
</organism>
<reference evidence="2 3" key="1">
    <citation type="journal article" date="2015" name="Genome Announc.">
        <title>Expanding the biotechnology potential of lactobacilli through comparative genomics of 213 strains and associated genera.</title>
        <authorList>
            <person name="Sun Z."/>
            <person name="Harris H.M."/>
            <person name="McCann A."/>
            <person name="Guo C."/>
            <person name="Argimon S."/>
            <person name="Zhang W."/>
            <person name="Yang X."/>
            <person name="Jeffery I.B."/>
            <person name="Cooney J.C."/>
            <person name="Kagawa T.F."/>
            <person name="Liu W."/>
            <person name="Song Y."/>
            <person name="Salvetti E."/>
            <person name="Wrobel A."/>
            <person name="Rasinkangas P."/>
            <person name="Parkhill J."/>
            <person name="Rea M.C."/>
            <person name="O'Sullivan O."/>
            <person name="Ritari J."/>
            <person name="Douillard F.P."/>
            <person name="Paul Ross R."/>
            <person name="Yang R."/>
            <person name="Briner A.E."/>
            <person name="Felis G.E."/>
            <person name="de Vos W.M."/>
            <person name="Barrangou R."/>
            <person name="Klaenhammer T.R."/>
            <person name="Caufield P.W."/>
            <person name="Cui Y."/>
            <person name="Zhang H."/>
            <person name="O'Toole P.W."/>
        </authorList>
    </citation>
    <scope>NUCLEOTIDE SEQUENCE [LARGE SCALE GENOMIC DNA]</scope>
    <source>
        <strain evidence="2 3">DSM 16991</strain>
    </source>
</reference>
<dbReference type="EMBL" id="AZFW01000050">
    <property type="protein sequence ID" value="KRM27362.1"/>
    <property type="molecule type" value="Genomic_DNA"/>
</dbReference>
<keyword evidence="1" id="KW-1133">Transmembrane helix</keyword>
<protein>
    <submittedName>
        <fullName evidence="2">Uncharacterized protein</fullName>
    </submittedName>
</protein>
<feature type="transmembrane region" description="Helical" evidence="1">
    <location>
        <begin position="12"/>
        <end position="30"/>
    </location>
</feature>